<protein>
    <recommendedName>
        <fullName evidence="5 12">2-dehydropantoate 2-reductase</fullName>
        <ecNumber evidence="4 12">1.1.1.169</ecNumber>
    </recommendedName>
    <alternativeName>
        <fullName evidence="10 12">Ketopantoate reductase</fullName>
    </alternativeName>
</protein>
<dbReference type="InterPro" id="IPR013752">
    <property type="entry name" value="KPA_reductase"/>
</dbReference>
<evidence type="ECO:0000256" key="4">
    <source>
        <dbReference type="ARBA" id="ARBA00013014"/>
    </source>
</evidence>
<dbReference type="InterPro" id="IPR036291">
    <property type="entry name" value="NAD(P)-bd_dom_sf"/>
</dbReference>
<dbReference type="GO" id="GO:0008677">
    <property type="term" value="F:2-dehydropantoate 2-reductase activity"/>
    <property type="evidence" value="ECO:0007669"/>
    <property type="project" value="UniProtKB-EC"/>
</dbReference>
<feature type="domain" description="Ketopantoate reductase C-terminal" evidence="14">
    <location>
        <begin position="168"/>
        <end position="289"/>
    </location>
</feature>
<evidence type="ECO:0000256" key="3">
    <source>
        <dbReference type="ARBA" id="ARBA00007870"/>
    </source>
</evidence>
<dbReference type="GO" id="GO:0015940">
    <property type="term" value="P:pantothenate biosynthetic process"/>
    <property type="evidence" value="ECO:0007669"/>
    <property type="project" value="UniProtKB-UniPathway"/>
</dbReference>
<dbReference type="InterPro" id="IPR013332">
    <property type="entry name" value="KPR_N"/>
</dbReference>
<feature type="domain" description="Ketopantoate reductase N-terminal" evidence="13">
    <location>
        <begin position="3"/>
        <end position="143"/>
    </location>
</feature>
<dbReference type="Gene3D" id="1.10.1040.10">
    <property type="entry name" value="N-(1-d-carboxylethyl)-l-norvaline Dehydrogenase, domain 2"/>
    <property type="match status" value="1"/>
</dbReference>
<comment type="caution">
    <text evidence="15">The sequence shown here is derived from an EMBL/GenBank/DDBJ whole genome shotgun (WGS) entry which is preliminary data.</text>
</comment>
<comment type="function">
    <text evidence="12">Catalyzes the NADPH-dependent reduction of ketopantoate into pantoic acid.</text>
</comment>
<sequence>MKVTVLGCGAIGQLWLAALARQGHELQGWLRAPQTLCHVNVTGANGMRFQQDLPANSREFLANSDLLLVTLKAFQVSLAVKQLAATLNASCPVLLMHNGMGTVEELHALRQPLILGVTTQAARREGSAIIHVASGITHIGPGNEAGHAHGGLAGPLQHALPDVTWHDNISAASWRKLAANCVINPMTAVFNCPNGELRNRACDVKTVCNEVARVMQREGHPVTADDLLNYVWRVVDSTAENISSMLQDVRSQRHTEIDYITGYLLRRARAHGLSAPANARLYEQIKRKERANARINAACSPLRK</sequence>
<evidence type="ECO:0000313" key="15">
    <source>
        <dbReference type="EMBL" id="MBK4714578.1"/>
    </source>
</evidence>
<evidence type="ECO:0000256" key="7">
    <source>
        <dbReference type="ARBA" id="ARBA00022655"/>
    </source>
</evidence>
<dbReference type="GO" id="GO:0050661">
    <property type="term" value="F:NADP binding"/>
    <property type="evidence" value="ECO:0007669"/>
    <property type="project" value="TreeGrafter"/>
</dbReference>
<evidence type="ECO:0000256" key="1">
    <source>
        <dbReference type="ARBA" id="ARBA00004496"/>
    </source>
</evidence>
<dbReference type="NCBIfam" id="TIGR00745">
    <property type="entry name" value="apbA_panE"/>
    <property type="match status" value="1"/>
</dbReference>
<dbReference type="AlphaFoldDB" id="A0A8K0V0J3"/>
<dbReference type="Proteomes" id="UP000659047">
    <property type="component" value="Unassembled WGS sequence"/>
</dbReference>
<evidence type="ECO:0000256" key="6">
    <source>
        <dbReference type="ARBA" id="ARBA00022490"/>
    </source>
</evidence>
<accession>A0A8K0V0J3</accession>
<dbReference type="InterPro" id="IPR008927">
    <property type="entry name" value="6-PGluconate_DH-like_C_sf"/>
</dbReference>
<keyword evidence="7 12" id="KW-0566">Pantothenate biosynthesis</keyword>
<evidence type="ECO:0000256" key="8">
    <source>
        <dbReference type="ARBA" id="ARBA00022857"/>
    </source>
</evidence>
<dbReference type="GO" id="GO:0005737">
    <property type="term" value="C:cytoplasm"/>
    <property type="evidence" value="ECO:0007669"/>
    <property type="project" value="UniProtKB-SubCell"/>
</dbReference>
<dbReference type="InterPro" id="IPR050838">
    <property type="entry name" value="Ketopantoate_reductase"/>
</dbReference>
<dbReference type="InterPro" id="IPR013328">
    <property type="entry name" value="6PGD_dom2"/>
</dbReference>
<dbReference type="InterPro" id="IPR003710">
    <property type="entry name" value="ApbA"/>
</dbReference>
<keyword evidence="8 12" id="KW-0521">NADP</keyword>
<comment type="catalytic activity">
    <reaction evidence="11 12">
        <text>(R)-pantoate + NADP(+) = 2-dehydropantoate + NADPH + H(+)</text>
        <dbReference type="Rhea" id="RHEA:16233"/>
        <dbReference type="ChEBI" id="CHEBI:11561"/>
        <dbReference type="ChEBI" id="CHEBI:15378"/>
        <dbReference type="ChEBI" id="CHEBI:15980"/>
        <dbReference type="ChEBI" id="CHEBI:57783"/>
        <dbReference type="ChEBI" id="CHEBI:58349"/>
        <dbReference type="EC" id="1.1.1.169"/>
    </reaction>
</comment>
<dbReference type="Pfam" id="PF02558">
    <property type="entry name" value="ApbA"/>
    <property type="match status" value="1"/>
</dbReference>
<dbReference type="EMBL" id="JAEPBH010000008">
    <property type="protein sequence ID" value="MBK4714578.1"/>
    <property type="molecule type" value="Genomic_DNA"/>
</dbReference>
<dbReference type="FunFam" id="1.10.1040.10:FF:000014">
    <property type="entry name" value="2-dehydropantoate 2-reductase"/>
    <property type="match status" value="1"/>
</dbReference>
<evidence type="ECO:0000256" key="2">
    <source>
        <dbReference type="ARBA" id="ARBA00004994"/>
    </source>
</evidence>
<evidence type="ECO:0000256" key="5">
    <source>
        <dbReference type="ARBA" id="ARBA00019465"/>
    </source>
</evidence>
<name>A0A8K0V0J3_9ENTR</name>
<dbReference type="PANTHER" id="PTHR43765">
    <property type="entry name" value="2-DEHYDROPANTOATE 2-REDUCTASE-RELATED"/>
    <property type="match status" value="1"/>
</dbReference>
<dbReference type="PANTHER" id="PTHR43765:SF2">
    <property type="entry name" value="2-DEHYDROPANTOATE 2-REDUCTASE"/>
    <property type="match status" value="1"/>
</dbReference>
<evidence type="ECO:0000256" key="11">
    <source>
        <dbReference type="ARBA" id="ARBA00048793"/>
    </source>
</evidence>
<comment type="pathway">
    <text evidence="2 12">Cofactor biosynthesis; (R)-pantothenate biosynthesis; (R)-pantoate from 3-methyl-2-oxobutanoate: step 2/2.</text>
</comment>
<reference evidence="15" key="1">
    <citation type="submission" date="2021-01" db="EMBL/GenBank/DDBJ databases">
        <title>Intestinitalea alba gen. nov., sp. nov., a novel genus of the family Enterobacteriaceae, isolated from the gut of the plastic-eating mealworm Tenebrio molitor L.</title>
        <authorList>
            <person name="Yang Y."/>
        </authorList>
    </citation>
    <scope>NUCLEOTIDE SEQUENCE</scope>
    <source>
        <strain evidence="15">BIT-L3</strain>
    </source>
</reference>
<dbReference type="NCBIfam" id="NF005087">
    <property type="entry name" value="PRK06522.1-1"/>
    <property type="match status" value="1"/>
</dbReference>
<dbReference type="Pfam" id="PF08546">
    <property type="entry name" value="ApbA_C"/>
    <property type="match status" value="1"/>
</dbReference>
<keyword evidence="6" id="KW-0963">Cytoplasm</keyword>
<evidence type="ECO:0000259" key="14">
    <source>
        <dbReference type="Pfam" id="PF08546"/>
    </source>
</evidence>
<gene>
    <name evidence="15" type="primary">panE</name>
    <name evidence="15" type="ORF">JJB97_04365</name>
</gene>
<evidence type="ECO:0000259" key="13">
    <source>
        <dbReference type="Pfam" id="PF02558"/>
    </source>
</evidence>
<comment type="subcellular location">
    <subcellularLocation>
        <location evidence="1">Cytoplasm</location>
    </subcellularLocation>
</comment>
<dbReference type="Gene3D" id="3.40.50.720">
    <property type="entry name" value="NAD(P)-binding Rossmann-like Domain"/>
    <property type="match status" value="1"/>
</dbReference>
<dbReference type="RefSeq" id="WP_238712673.1">
    <property type="nucleotide sequence ID" value="NZ_JAEPBH010000008.1"/>
</dbReference>
<dbReference type="SUPFAM" id="SSF48179">
    <property type="entry name" value="6-phosphogluconate dehydrogenase C-terminal domain-like"/>
    <property type="match status" value="1"/>
</dbReference>
<comment type="similarity">
    <text evidence="3 12">Belongs to the ketopantoate reductase family.</text>
</comment>
<evidence type="ECO:0000256" key="12">
    <source>
        <dbReference type="RuleBase" id="RU362068"/>
    </source>
</evidence>
<keyword evidence="16" id="KW-1185">Reference proteome</keyword>
<evidence type="ECO:0000313" key="16">
    <source>
        <dbReference type="Proteomes" id="UP000659047"/>
    </source>
</evidence>
<dbReference type="EC" id="1.1.1.169" evidence="4 12"/>
<dbReference type="UniPathway" id="UPA00028">
    <property type="reaction ID" value="UER00004"/>
</dbReference>
<keyword evidence="9 12" id="KW-0560">Oxidoreductase</keyword>
<proteinExistence type="inferred from homology"/>
<organism evidence="15 16">
    <name type="scientific">Tenebrionibacter intestinalis</name>
    <dbReference type="NCBI Taxonomy" id="2799638"/>
    <lineage>
        <taxon>Bacteria</taxon>
        <taxon>Pseudomonadati</taxon>
        <taxon>Pseudomonadota</taxon>
        <taxon>Gammaproteobacteria</taxon>
        <taxon>Enterobacterales</taxon>
        <taxon>Enterobacteriaceae</taxon>
        <taxon>Tenebrionibacter/Tenebrionicola group</taxon>
        <taxon>Tenebrionibacter</taxon>
    </lineage>
</organism>
<dbReference type="SUPFAM" id="SSF51735">
    <property type="entry name" value="NAD(P)-binding Rossmann-fold domains"/>
    <property type="match status" value="1"/>
</dbReference>
<evidence type="ECO:0000256" key="9">
    <source>
        <dbReference type="ARBA" id="ARBA00023002"/>
    </source>
</evidence>
<evidence type="ECO:0000256" key="10">
    <source>
        <dbReference type="ARBA" id="ARBA00032024"/>
    </source>
</evidence>